<organism evidence="2 3">
    <name type="scientific">Methanosarcina barkeri 227</name>
    <dbReference type="NCBI Taxonomy" id="1434106"/>
    <lineage>
        <taxon>Archaea</taxon>
        <taxon>Methanobacteriati</taxon>
        <taxon>Methanobacteriota</taxon>
        <taxon>Stenosarchaea group</taxon>
        <taxon>Methanomicrobia</taxon>
        <taxon>Methanosarcinales</taxon>
        <taxon>Methanosarcinaceae</taxon>
        <taxon>Methanosarcina</taxon>
    </lineage>
</organism>
<sequence>MPAELENSSSSSGVKTRLKRKSRVFGGGEYLKTQLQSLILMIWVLKTFFLPLSCFWVVLPKRLGKFPLWREEEDLLEVLEGIYKEASPSGMMIFLGERK</sequence>
<keyword evidence="1" id="KW-1133">Transmembrane helix</keyword>
<evidence type="ECO:0000256" key="1">
    <source>
        <dbReference type="SAM" id="Phobius"/>
    </source>
</evidence>
<dbReference type="KEGG" id="mbar:MSBR2_2182"/>
<dbReference type="AlphaFoldDB" id="A0A0E3R5D8"/>
<evidence type="ECO:0000313" key="3">
    <source>
        <dbReference type="Proteomes" id="UP000033079"/>
    </source>
</evidence>
<gene>
    <name evidence="2" type="ORF">MSBR2_2182</name>
</gene>
<accession>A0A0E3R5D8</accession>
<dbReference type="PATRIC" id="fig|1434106.5.peg.2817"/>
<keyword evidence="1" id="KW-0472">Membrane</keyword>
<proteinExistence type="predicted"/>
<evidence type="ECO:0000313" key="2">
    <source>
        <dbReference type="EMBL" id="AKB58698.1"/>
    </source>
</evidence>
<keyword evidence="1" id="KW-0812">Transmembrane</keyword>
<dbReference type="Proteomes" id="UP000033079">
    <property type="component" value="Chromosome"/>
</dbReference>
<dbReference type="EMBL" id="CP009530">
    <property type="protein sequence ID" value="AKB58698.1"/>
    <property type="molecule type" value="Genomic_DNA"/>
</dbReference>
<protein>
    <submittedName>
        <fullName evidence="2">Uncharacterized protein</fullName>
    </submittedName>
</protein>
<name>A0A0E3R5D8_METBA</name>
<dbReference type="HOGENOM" id="CLU_2313769_0_0_2"/>
<feature type="transmembrane region" description="Helical" evidence="1">
    <location>
        <begin position="38"/>
        <end position="59"/>
    </location>
</feature>
<reference evidence="2 3" key="1">
    <citation type="submission" date="2014-07" db="EMBL/GenBank/DDBJ databases">
        <title>Methanogenic archaea and the global carbon cycle.</title>
        <authorList>
            <person name="Henriksen J.R."/>
            <person name="Luke J."/>
            <person name="Reinhart S."/>
            <person name="Benedict M.N."/>
            <person name="Youngblut N.D."/>
            <person name="Metcalf M.E."/>
            <person name="Whitaker R.J."/>
            <person name="Metcalf W.W."/>
        </authorList>
    </citation>
    <scope>NUCLEOTIDE SEQUENCE [LARGE SCALE GENOMIC DNA]</scope>
    <source>
        <strain evidence="2 3">227</strain>
    </source>
</reference>